<comment type="caution">
    <text evidence="1">The sequence shown here is derived from an EMBL/GenBank/DDBJ whole genome shotgun (WGS) entry which is preliminary data.</text>
</comment>
<dbReference type="Gene3D" id="3.30.2020.10">
    <property type="entry name" value="NE0471-like N-terminal domain"/>
    <property type="match status" value="1"/>
</dbReference>
<dbReference type="InterPro" id="IPR036782">
    <property type="entry name" value="NE0471-like_N"/>
</dbReference>
<dbReference type="RefSeq" id="WP_073607423.1">
    <property type="nucleotide sequence ID" value="NZ_MRCG01000002.1"/>
</dbReference>
<dbReference type="AlphaFoldDB" id="A0A1U7J9K1"/>
<dbReference type="Pfam" id="PF10387">
    <property type="entry name" value="DUF2442"/>
    <property type="match status" value="1"/>
</dbReference>
<proteinExistence type="predicted"/>
<accession>A0A1U7J9K1</accession>
<evidence type="ECO:0008006" key="3">
    <source>
        <dbReference type="Google" id="ProtNLM"/>
    </source>
</evidence>
<sequence>MKYPKILKARAVDDFTLVVEFTNQESKKYDIHQLLSIPMFSPLKQPAFFKSFKVAAGGYGIVWNEEVDISEYELWKNGVALESEESIGECF</sequence>
<protein>
    <recommendedName>
        <fullName evidence="3">DUF2442 domain-containing protein</fullName>
    </recommendedName>
</protein>
<dbReference type="STRING" id="549789.NIES30_05685"/>
<reference evidence="1 2" key="1">
    <citation type="submission" date="2016-11" db="EMBL/GenBank/DDBJ databases">
        <title>Draft Genome Sequences of Nine Cyanobacterial Strains from Diverse Habitats.</title>
        <authorList>
            <person name="Zhu T."/>
            <person name="Hou S."/>
            <person name="Lu X."/>
            <person name="Hess W.R."/>
        </authorList>
    </citation>
    <scope>NUCLEOTIDE SEQUENCE [LARGE SCALE GENOMIC DNA]</scope>
    <source>
        <strain evidence="1 2">NIES-30</strain>
    </source>
</reference>
<gene>
    <name evidence="1" type="ORF">NIES30_05685</name>
</gene>
<name>A0A1U7J9K1_9CYAN</name>
<dbReference type="OrthoDB" id="427321at2"/>
<organism evidence="1 2">
    <name type="scientific">Phormidium tenue NIES-30</name>
    <dbReference type="NCBI Taxonomy" id="549789"/>
    <lineage>
        <taxon>Bacteria</taxon>
        <taxon>Bacillati</taxon>
        <taxon>Cyanobacteriota</taxon>
        <taxon>Cyanophyceae</taxon>
        <taxon>Oscillatoriophycideae</taxon>
        <taxon>Oscillatoriales</taxon>
        <taxon>Oscillatoriaceae</taxon>
        <taxon>Phormidium</taxon>
    </lineage>
</organism>
<dbReference type="SUPFAM" id="SSF143880">
    <property type="entry name" value="NE0471 N-terminal domain-like"/>
    <property type="match status" value="1"/>
</dbReference>
<keyword evidence="2" id="KW-1185">Reference proteome</keyword>
<dbReference type="Proteomes" id="UP000185557">
    <property type="component" value="Unassembled WGS sequence"/>
</dbReference>
<dbReference type="EMBL" id="MRCG01000002">
    <property type="protein sequence ID" value="OKH50183.1"/>
    <property type="molecule type" value="Genomic_DNA"/>
</dbReference>
<evidence type="ECO:0000313" key="2">
    <source>
        <dbReference type="Proteomes" id="UP000185557"/>
    </source>
</evidence>
<dbReference type="InterPro" id="IPR018841">
    <property type="entry name" value="DUF2442"/>
</dbReference>
<evidence type="ECO:0000313" key="1">
    <source>
        <dbReference type="EMBL" id="OKH50183.1"/>
    </source>
</evidence>